<keyword evidence="1" id="KW-0812">Transmembrane</keyword>
<dbReference type="RefSeq" id="WP_131560657.1">
    <property type="nucleotide sequence ID" value="NZ_SJSN01000013.1"/>
</dbReference>
<keyword evidence="3" id="KW-1185">Reference proteome</keyword>
<feature type="transmembrane region" description="Helical" evidence="1">
    <location>
        <begin position="387"/>
        <end position="405"/>
    </location>
</feature>
<feature type="transmembrane region" description="Helical" evidence="1">
    <location>
        <begin position="446"/>
        <end position="464"/>
    </location>
</feature>
<dbReference type="AlphaFoldDB" id="A0A4R0P240"/>
<keyword evidence="1" id="KW-1133">Transmembrane helix</keyword>
<dbReference type="EMBL" id="SJSN01000013">
    <property type="protein sequence ID" value="TCD05595.1"/>
    <property type="molecule type" value="Genomic_DNA"/>
</dbReference>
<feature type="transmembrane region" description="Helical" evidence="1">
    <location>
        <begin position="332"/>
        <end position="350"/>
    </location>
</feature>
<feature type="transmembrane region" description="Helical" evidence="1">
    <location>
        <begin position="485"/>
        <end position="507"/>
    </location>
</feature>
<comment type="caution">
    <text evidence="2">The sequence shown here is derived from an EMBL/GenBank/DDBJ whole genome shotgun (WGS) entry which is preliminary data.</text>
</comment>
<sequence>MISICAFAQKRDTSKVTVPIDSVSKSFVEKMQDFAKESASKSKVDFESDKALSVQVRIFEELRLTIQNAKSYMKSGLDTLALKQTLNEIKGNYKIASDGVFVNKGTAQTYRNLTATKKIIIELIAEASERKIRLDNRQKSLNGYRFRLDSLSTTKELFSFPTDSLELMDYLHSLVTVAKEIGPVDSVLKIASRNVQILLNAYNAEINSLRLSVDEIEHIEQKLALATLGREFSNITDSPSSYRPFQEILNFSKIKGLLTLKFYAINNVGKLLALVALTLLSFIYLRSLKMIYLAKKLLNNDYEGQLVIRYPLISALLLVISIFQFIFISPPFILNVIFWLISCICLTLIFRDYISKYWMSVWLLMVCFFIMAAAGNMILQASRIERWFMFIVAIFGVFSGTVILFQKHHHELKEKWMAYTIALMVFFELCSALFNIFGRYNVSKTLFIGGFLNVVIAILFLWVVRFINEGLVLAFDVYTVQDRKLFYLNFGRVGAKAPFLLYVLLVWDG</sequence>
<proteinExistence type="predicted"/>
<feature type="transmembrane region" description="Helical" evidence="1">
    <location>
        <begin position="362"/>
        <end position="381"/>
    </location>
</feature>
<evidence type="ECO:0008006" key="4">
    <source>
        <dbReference type="Google" id="ProtNLM"/>
    </source>
</evidence>
<feature type="transmembrane region" description="Helical" evidence="1">
    <location>
        <begin position="417"/>
        <end position="440"/>
    </location>
</feature>
<reference evidence="2 3" key="1">
    <citation type="submission" date="2019-02" db="EMBL/GenBank/DDBJ databases">
        <title>Pedobacter sp. RP-3-11 sp. nov., isolated from Arctic soil.</title>
        <authorList>
            <person name="Dahal R.H."/>
        </authorList>
    </citation>
    <scope>NUCLEOTIDE SEQUENCE [LARGE SCALE GENOMIC DNA]</scope>
    <source>
        <strain evidence="2 3">RP-3-11</strain>
    </source>
</reference>
<keyword evidence="1" id="KW-0472">Membrane</keyword>
<dbReference type="Proteomes" id="UP000291485">
    <property type="component" value="Unassembled WGS sequence"/>
</dbReference>
<evidence type="ECO:0000256" key="1">
    <source>
        <dbReference type="SAM" id="Phobius"/>
    </source>
</evidence>
<accession>A0A4R0P240</accession>
<feature type="transmembrane region" description="Helical" evidence="1">
    <location>
        <begin position="306"/>
        <end position="326"/>
    </location>
</feature>
<evidence type="ECO:0000313" key="2">
    <source>
        <dbReference type="EMBL" id="TCD05595.1"/>
    </source>
</evidence>
<organism evidence="2 3">
    <name type="scientific">Pedobacter frigidisoli</name>
    <dbReference type="NCBI Taxonomy" id="2530455"/>
    <lineage>
        <taxon>Bacteria</taxon>
        <taxon>Pseudomonadati</taxon>
        <taxon>Bacteroidota</taxon>
        <taxon>Sphingobacteriia</taxon>
        <taxon>Sphingobacteriales</taxon>
        <taxon>Sphingobacteriaceae</taxon>
        <taxon>Pedobacter</taxon>
    </lineage>
</organism>
<evidence type="ECO:0000313" key="3">
    <source>
        <dbReference type="Proteomes" id="UP000291485"/>
    </source>
</evidence>
<name>A0A4R0P240_9SPHI</name>
<feature type="transmembrane region" description="Helical" evidence="1">
    <location>
        <begin position="262"/>
        <end position="285"/>
    </location>
</feature>
<dbReference type="OrthoDB" id="9809206at2"/>
<gene>
    <name evidence="2" type="ORF">EZ449_16010</name>
</gene>
<protein>
    <recommendedName>
        <fullName evidence="4">Mechanosensitive ion channel</fullName>
    </recommendedName>
</protein>